<proteinExistence type="predicted"/>
<protein>
    <submittedName>
        <fullName evidence="2">Uncharacterized protein LOC107793056</fullName>
    </submittedName>
</protein>
<name>A0AC58T476_TOBAC</name>
<reference evidence="1" key="1">
    <citation type="journal article" date="2014" name="Nat. Commun.">
        <title>The tobacco genome sequence and its comparison with those of tomato and potato.</title>
        <authorList>
            <person name="Sierro N."/>
            <person name="Battey J.N."/>
            <person name="Ouadi S."/>
            <person name="Bakaher N."/>
            <person name="Bovet L."/>
            <person name="Willig A."/>
            <person name="Goepfert S."/>
            <person name="Peitsch M.C."/>
            <person name="Ivanov N.V."/>
        </authorList>
    </citation>
    <scope>NUCLEOTIDE SEQUENCE [LARGE SCALE GENOMIC DNA]</scope>
</reference>
<gene>
    <name evidence="2" type="primary">LOC107793056</name>
</gene>
<evidence type="ECO:0000313" key="2">
    <source>
        <dbReference type="RefSeq" id="XP_075092017.1"/>
    </source>
</evidence>
<accession>A0AC58T476</accession>
<evidence type="ECO:0000313" key="1">
    <source>
        <dbReference type="Proteomes" id="UP000790787"/>
    </source>
</evidence>
<dbReference type="Proteomes" id="UP000790787">
    <property type="component" value="Chromosome 17"/>
</dbReference>
<sequence length="526" mass="58796">MGPMPTVNQAYAMVISDESQKSIAANAGLLGANLTFGTGQYDVAMYTKTEGNFQKTRKNFNLFSEFCKMKGHSKETCYKIVGYPPEYRPRNKSTNTHSAYNVLSDMSIQKNQLPKGNWNENNSQNSQLTSSVVSTNSSHLIGQVNNNSWLGNYTFTKEQYDHIVQLLSKDNSISASATPSANAAGIPYALLTSDSLQEWIIDTGATNHMVADLELLNKVSLVQTSQPKKVHLPNGETTQVTHIGTSTLSDQNTITNVFYIPQFKYNLLSVSKVTKELKCSVAFFPDFCVFQELFSGRVKAIGREDIGLYILSRQTIPGSNTINLNTMETEVNKETSSSDIDLWHRRLGHVSTTVFKKLLSEKIQDMSARIDLYSIFPCAKQTRHPFLVSSIRTTASFELVHMDLWGPYKVPTMDEVIQPTTQQISIIQPSIVQTPQTAPTNLSDQPDIRKSGRGKKSPIWMKDFVSLTAHHDEPYAISKCLTYEHLTSKYQAYLTAASNIIEPTFYSEAVKDPKWVDAMKAEIEAL</sequence>
<reference evidence="2" key="2">
    <citation type="submission" date="2025-08" db="UniProtKB">
        <authorList>
            <consortium name="RefSeq"/>
        </authorList>
    </citation>
    <scope>IDENTIFICATION</scope>
    <source>
        <tissue evidence="2">Leaf</tissue>
    </source>
</reference>
<keyword evidence="1" id="KW-1185">Reference proteome</keyword>
<organism evidence="1 2">
    <name type="scientific">Nicotiana tabacum</name>
    <name type="common">Common tobacco</name>
    <dbReference type="NCBI Taxonomy" id="4097"/>
    <lineage>
        <taxon>Eukaryota</taxon>
        <taxon>Viridiplantae</taxon>
        <taxon>Streptophyta</taxon>
        <taxon>Embryophyta</taxon>
        <taxon>Tracheophyta</taxon>
        <taxon>Spermatophyta</taxon>
        <taxon>Magnoliopsida</taxon>
        <taxon>eudicotyledons</taxon>
        <taxon>Gunneridae</taxon>
        <taxon>Pentapetalae</taxon>
        <taxon>asterids</taxon>
        <taxon>lamiids</taxon>
        <taxon>Solanales</taxon>
        <taxon>Solanaceae</taxon>
        <taxon>Nicotianoideae</taxon>
        <taxon>Nicotianeae</taxon>
        <taxon>Nicotiana</taxon>
    </lineage>
</organism>
<dbReference type="RefSeq" id="XP_075092017.1">
    <property type="nucleotide sequence ID" value="XM_075235916.1"/>
</dbReference>